<dbReference type="GO" id="GO:0046464">
    <property type="term" value="P:acylglycerol catabolic process"/>
    <property type="evidence" value="ECO:0007669"/>
    <property type="project" value="TreeGrafter"/>
</dbReference>
<gene>
    <name evidence="3" type="ORF">TGP89_309860</name>
</gene>
<reference evidence="3 4" key="1">
    <citation type="submission" date="2014-03" db="EMBL/GenBank/DDBJ databases">
        <authorList>
            <person name="Sibley D."/>
            <person name="Venepally P."/>
            <person name="Karamycheva S."/>
            <person name="Hadjithomas M."/>
            <person name="Khan A."/>
            <person name="Brunk B."/>
            <person name="Roos D."/>
            <person name="Caler E."/>
            <person name="Lorenzi H."/>
        </authorList>
    </citation>
    <scope>NUCLEOTIDE SEQUENCE [LARGE SCALE GENOMIC DNA]</scope>
    <source>
        <strain evidence="4">p89</strain>
    </source>
</reference>
<comment type="caution">
    <text evidence="3">The sequence shown here is derived from an EMBL/GenBank/DDBJ whole genome shotgun (WGS) entry which is preliminary data.</text>
</comment>
<protein>
    <submittedName>
        <fullName evidence="3">Alpha/beta hydrolase family protein</fullName>
    </submittedName>
</protein>
<dbReference type="Gene3D" id="3.40.50.1820">
    <property type="entry name" value="alpha/beta hydrolase"/>
    <property type="match status" value="1"/>
</dbReference>
<dbReference type="PANTHER" id="PTHR43798">
    <property type="entry name" value="MONOACYLGLYCEROL LIPASE"/>
    <property type="match status" value="1"/>
</dbReference>
<organism evidence="3 4">
    <name type="scientific">Toxoplasma gondii p89</name>
    <dbReference type="NCBI Taxonomy" id="943119"/>
    <lineage>
        <taxon>Eukaryota</taxon>
        <taxon>Sar</taxon>
        <taxon>Alveolata</taxon>
        <taxon>Apicomplexa</taxon>
        <taxon>Conoidasida</taxon>
        <taxon>Coccidia</taxon>
        <taxon>Eucoccidiorida</taxon>
        <taxon>Eimeriorina</taxon>
        <taxon>Sarcocystidae</taxon>
        <taxon>Toxoplasma</taxon>
    </lineage>
</organism>
<proteinExistence type="predicted"/>
<dbReference type="AlphaFoldDB" id="A0A086K8H2"/>
<keyword evidence="3" id="KW-0378">Hydrolase</keyword>
<evidence type="ECO:0000259" key="2">
    <source>
        <dbReference type="Pfam" id="PF12697"/>
    </source>
</evidence>
<evidence type="ECO:0000313" key="3">
    <source>
        <dbReference type="EMBL" id="KFG40690.1"/>
    </source>
</evidence>
<dbReference type="Pfam" id="PF12697">
    <property type="entry name" value="Abhydrolase_6"/>
    <property type="match status" value="1"/>
</dbReference>
<feature type="compositionally biased region" description="Basic and acidic residues" evidence="1">
    <location>
        <begin position="386"/>
        <end position="400"/>
    </location>
</feature>
<dbReference type="InterPro" id="IPR029058">
    <property type="entry name" value="AB_hydrolase_fold"/>
</dbReference>
<dbReference type="GO" id="GO:0047372">
    <property type="term" value="F:monoacylglycerol lipase activity"/>
    <property type="evidence" value="ECO:0007669"/>
    <property type="project" value="TreeGrafter"/>
</dbReference>
<feature type="compositionally biased region" description="Basic and acidic residues" evidence="1">
    <location>
        <begin position="409"/>
        <end position="422"/>
    </location>
</feature>
<name>A0A086K8H2_TOXGO</name>
<dbReference type="SUPFAM" id="SSF53474">
    <property type="entry name" value="alpha/beta-Hydrolases"/>
    <property type="match status" value="1"/>
</dbReference>
<dbReference type="EMBL" id="AEYI02001170">
    <property type="protein sequence ID" value="KFG40690.1"/>
    <property type="molecule type" value="Genomic_DNA"/>
</dbReference>
<feature type="domain" description="AB hydrolase-1" evidence="2">
    <location>
        <begin position="106"/>
        <end position="348"/>
    </location>
</feature>
<dbReference type="VEuPathDB" id="ToxoDB:TGP89_309860"/>
<dbReference type="GO" id="GO:0016020">
    <property type="term" value="C:membrane"/>
    <property type="evidence" value="ECO:0007669"/>
    <property type="project" value="TreeGrafter"/>
</dbReference>
<dbReference type="Proteomes" id="UP000028828">
    <property type="component" value="Unassembled WGS sequence"/>
</dbReference>
<dbReference type="OrthoDB" id="428974at2759"/>
<dbReference type="InterPro" id="IPR000073">
    <property type="entry name" value="AB_hydrolase_1"/>
</dbReference>
<accession>A0A086K8H2</accession>
<evidence type="ECO:0000256" key="1">
    <source>
        <dbReference type="SAM" id="MobiDB-lite"/>
    </source>
</evidence>
<dbReference type="PANTHER" id="PTHR43798:SF33">
    <property type="entry name" value="HYDROLASE, PUTATIVE (AFU_ORTHOLOGUE AFUA_2G14860)-RELATED"/>
    <property type="match status" value="1"/>
</dbReference>
<dbReference type="InterPro" id="IPR050266">
    <property type="entry name" value="AB_hydrolase_sf"/>
</dbReference>
<feature type="region of interest" description="Disordered" evidence="1">
    <location>
        <begin position="368"/>
        <end position="444"/>
    </location>
</feature>
<sequence>MCRPAYRPRQLDDEALSLGLQYRQVLGIPIRVVEVDGSLPVTCLGFSEQTPRSVCCETPTPTPCSLCESPCHSRPPAKDATSVPHHHMIDGAEVALPHHEGLRTTVFFIHGLGGRAGQFRHQIHFLAQRGCRCIAVDLPGHGESRLVPYDSSMFTLDKSRKIVKTIFDEMSNTRTCKRVNGTDGGEKELGVRGSRLRRHAVVVGHSLGSLFALTLFADLEKEGRNAEVSGIVLIGALGAYPHTGVQRLLLSCIPAFVLELVRGLIKRQVQRQLYHPVTLQHNTRLVFAEDSVTRQNPMHVILSTLLDLQTSRPKKFLEEGIGAYHEVPQRPSILLLTGEKDAVCPMRDNAVLLKRELLGLSRASVKQRCHGAEERHGAKKQAPTDNKSRPHTWEDLRELSETTVANGTEKTKQEVTHEHRLGPNDVPNRGATRKSHTVESENDARPDVEVDVIPCTGHNCMLEDPYTTNRMLWDFIKKVTRNSCGTSNVNNS</sequence>
<evidence type="ECO:0000313" key="4">
    <source>
        <dbReference type="Proteomes" id="UP000028828"/>
    </source>
</evidence>